<feature type="chain" id="PRO_5021375162" evidence="2">
    <location>
        <begin position="23"/>
        <end position="203"/>
    </location>
</feature>
<proteinExistence type="predicted"/>
<dbReference type="Gene3D" id="1.10.101.10">
    <property type="entry name" value="PGBD-like superfamily/PGBD"/>
    <property type="match status" value="1"/>
</dbReference>
<dbReference type="InterPro" id="IPR002477">
    <property type="entry name" value="Peptidoglycan-bd-like"/>
</dbReference>
<organism evidence="4">
    <name type="scientific">Sinorhizobium medicae</name>
    <dbReference type="NCBI Taxonomy" id="110321"/>
    <lineage>
        <taxon>Bacteria</taxon>
        <taxon>Pseudomonadati</taxon>
        <taxon>Pseudomonadota</taxon>
        <taxon>Alphaproteobacteria</taxon>
        <taxon>Hyphomicrobiales</taxon>
        <taxon>Rhizobiaceae</taxon>
        <taxon>Sinorhizobium/Ensifer group</taxon>
        <taxon>Sinorhizobium</taxon>
    </lineage>
</organism>
<evidence type="ECO:0000259" key="3">
    <source>
        <dbReference type="Pfam" id="PF01471"/>
    </source>
</evidence>
<dbReference type="InterPro" id="IPR023928">
    <property type="entry name" value="HxsA-like"/>
</dbReference>
<evidence type="ECO:0000256" key="1">
    <source>
        <dbReference type="SAM" id="MobiDB-lite"/>
    </source>
</evidence>
<reference evidence="4" key="1">
    <citation type="submission" date="2019-06" db="EMBL/GenBank/DDBJ databases">
        <authorList>
            <person name="Le Quere A."/>
            <person name="Colella S."/>
        </authorList>
    </citation>
    <scope>NUCLEOTIDE SEQUENCE</scope>
    <source>
        <strain evidence="4">EmedicaeMD41</strain>
    </source>
</reference>
<feature type="domain" description="Peptidoglycan binding-like" evidence="3">
    <location>
        <begin position="146"/>
        <end position="196"/>
    </location>
</feature>
<sequence>MKSRLFLIPSLLVAGFLPSKSAAMPIGEIVSKKDPGSSVLERLRLKHVFTLAGHRSHSSHRSHRSHSSHRSSSGGGYNYKRSSSTVYSPPSTVYSAPSTVYSAPSSSVTTQPSVSATPVYPLTSDPATAAPLKTLPGNTAKFKRIVMQVQTALTAYGYYEGLIDGQVGPACKKALVAMQTDYNLKVTGTITPDVLNTFGIAAN</sequence>
<feature type="compositionally biased region" description="Basic residues" evidence="1">
    <location>
        <begin position="54"/>
        <end position="69"/>
    </location>
</feature>
<protein>
    <submittedName>
        <fullName evidence="4">His-Xaa-Ser repeat protein HxsA</fullName>
    </submittedName>
</protein>
<feature type="signal peptide" evidence="2">
    <location>
        <begin position="1"/>
        <end position="22"/>
    </location>
</feature>
<name>A0A508X7Q5_9HYPH</name>
<dbReference type="NCBIfam" id="TIGR03979">
    <property type="entry name" value="His_Ser_Rich"/>
    <property type="match status" value="1"/>
</dbReference>
<dbReference type="SUPFAM" id="SSF47090">
    <property type="entry name" value="PGBD-like"/>
    <property type="match status" value="1"/>
</dbReference>
<keyword evidence="2" id="KW-0732">Signal</keyword>
<dbReference type="InterPro" id="IPR036366">
    <property type="entry name" value="PGBDSf"/>
</dbReference>
<evidence type="ECO:0000313" key="4">
    <source>
        <dbReference type="EMBL" id="VTZ65798.1"/>
    </source>
</evidence>
<accession>A0A508X7Q5</accession>
<evidence type="ECO:0000256" key="2">
    <source>
        <dbReference type="SAM" id="SignalP"/>
    </source>
</evidence>
<dbReference type="Pfam" id="PF01471">
    <property type="entry name" value="PG_binding_1"/>
    <property type="match status" value="1"/>
</dbReference>
<dbReference type="RefSeq" id="WP_014989239.1">
    <property type="nucleotide sequence ID" value="NZ_CABFNB010000163.1"/>
</dbReference>
<dbReference type="AlphaFoldDB" id="A0A508X7Q5"/>
<dbReference type="InterPro" id="IPR036365">
    <property type="entry name" value="PGBD-like_sf"/>
</dbReference>
<feature type="region of interest" description="Disordered" evidence="1">
    <location>
        <begin position="51"/>
        <end position="83"/>
    </location>
</feature>
<gene>
    <name evidence="4" type="primary">hxsA</name>
    <name evidence="4" type="ORF">EMEDMD4_910015</name>
</gene>
<dbReference type="EMBL" id="CABFNB010000163">
    <property type="protein sequence ID" value="VTZ65798.1"/>
    <property type="molecule type" value="Genomic_DNA"/>
</dbReference>
<dbReference type="Proteomes" id="UP000507954">
    <property type="component" value="Unassembled WGS sequence"/>
</dbReference>